<dbReference type="GO" id="GO:0005886">
    <property type="term" value="C:plasma membrane"/>
    <property type="evidence" value="ECO:0007669"/>
    <property type="project" value="TreeGrafter"/>
</dbReference>
<reference evidence="6 7" key="1">
    <citation type="submission" date="2017-09" db="EMBL/GenBank/DDBJ databases">
        <title>Depth-based differentiation of microbial function through sediment-hosted aquifers and enrichment of novel symbionts in the deep terrestrial subsurface.</title>
        <authorList>
            <person name="Probst A.J."/>
            <person name="Ladd B."/>
            <person name="Jarett J.K."/>
            <person name="Geller-Mcgrath D.E."/>
            <person name="Sieber C.M."/>
            <person name="Emerson J.B."/>
            <person name="Anantharaman K."/>
            <person name="Thomas B.C."/>
            <person name="Malmstrom R."/>
            <person name="Stieglmeier M."/>
            <person name="Klingl A."/>
            <person name="Woyke T."/>
            <person name="Ryan C.M."/>
            <person name="Banfield J.F."/>
        </authorList>
    </citation>
    <scope>NUCLEOTIDE SEQUENCE [LARGE SCALE GENOMIC DNA]</scope>
    <source>
        <strain evidence="6">CG22_combo_CG10-13_8_21_14_all_36_13</strain>
    </source>
</reference>
<keyword evidence="2 5" id="KW-0812">Transmembrane</keyword>
<evidence type="ECO:0000256" key="1">
    <source>
        <dbReference type="ARBA" id="ARBA00004141"/>
    </source>
</evidence>
<feature type="transmembrane region" description="Helical" evidence="5">
    <location>
        <begin position="65"/>
        <end position="83"/>
    </location>
</feature>
<dbReference type="GO" id="GO:0071578">
    <property type="term" value="P:zinc ion import across plasma membrane"/>
    <property type="evidence" value="ECO:0007669"/>
    <property type="project" value="TreeGrafter"/>
</dbReference>
<gene>
    <name evidence="6" type="ORF">COW81_01000</name>
</gene>
<feature type="transmembrane region" description="Helical" evidence="5">
    <location>
        <begin position="6"/>
        <end position="28"/>
    </location>
</feature>
<feature type="transmembrane region" description="Helical" evidence="5">
    <location>
        <begin position="171"/>
        <end position="192"/>
    </location>
</feature>
<dbReference type="GO" id="GO:0005385">
    <property type="term" value="F:zinc ion transmembrane transporter activity"/>
    <property type="evidence" value="ECO:0007669"/>
    <property type="project" value="TreeGrafter"/>
</dbReference>
<sequence>MPDITNSLYAIIASGTITAVSLVGVFFAWKGFRKLFERNLPYFVSFSAGVFIMVVLSLTNEIRELGIEIPTTLALILFGALLIHTITKLFPGSHHHEDPDCEHEHSHINVRNMFIGDAIHSFADGLLLAPAFLINPLLGLSASIGVGFHEIVQELSEFFVYKKSHFSTKKAISWCIMSSATMIPGTILGLFVSNNNFLLAPLLGIASGSFLYIIATDLIPDSYHQAKTKSKYIIHIASALFGVILMWFIV</sequence>
<dbReference type="InterPro" id="IPR003689">
    <property type="entry name" value="ZIP"/>
</dbReference>
<feature type="transmembrane region" description="Helical" evidence="5">
    <location>
        <begin position="198"/>
        <end position="220"/>
    </location>
</feature>
<comment type="caution">
    <text evidence="6">The sequence shown here is derived from an EMBL/GenBank/DDBJ whole genome shotgun (WGS) entry which is preliminary data.</text>
</comment>
<dbReference type="EMBL" id="PCTT01000013">
    <property type="protein sequence ID" value="PIP87280.1"/>
    <property type="molecule type" value="Genomic_DNA"/>
</dbReference>
<dbReference type="AlphaFoldDB" id="A0A2H0E0C7"/>
<evidence type="ECO:0000256" key="4">
    <source>
        <dbReference type="ARBA" id="ARBA00023136"/>
    </source>
</evidence>
<dbReference type="InterPro" id="IPR050799">
    <property type="entry name" value="ZIP_Transporter"/>
</dbReference>
<dbReference type="PANTHER" id="PTHR12191">
    <property type="entry name" value="SOLUTE CARRIER FAMILY 39"/>
    <property type="match status" value="1"/>
</dbReference>
<accession>A0A2H0E0C7</accession>
<protein>
    <recommendedName>
        <fullName evidence="8">ZIP family metal transporter</fullName>
    </recommendedName>
</protein>
<dbReference type="GO" id="GO:0140410">
    <property type="term" value="F:monoatomic cation:bicarbonate symporter activity"/>
    <property type="evidence" value="ECO:0007669"/>
    <property type="project" value="TreeGrafter"/>
</dbReference>
<dbReference type="Proteomes" id="UP000231143">
    <property type="component" value="Unassembled WGS sequence"/>
</dbReference>
<evidence type="ECO:0000313" key="7">
    <source>
        <dbReference type="Proteomes" id="UP000231143"/>
    </source>
</evidence>
<keyword evidence="3 5" id="KW-1133">Transmembrane helix</keyword>
<feature type="transmembrane region" description="Helical" evidence="5">
    <location>
        <begin position="232"/>
        <end position="249"/>
    </location>
</feature>
<organism evidence="6 7">
    <name type="scientific">Candidatus Campbellbacteria bacterium CG22_combo_CG10-13_8_21_14_all_36_13</name>
    <dbReference type="NCBI Taxonomy" id="1974529"/>
    <lineage>
        <taxon>Bacteria</taxon>
        <taxon>Candidatus Campbelliibacteriota</taxon>
    </lineage>
</organism>
<evidence type="ECO:0008006" key="8">
    <source>
        <dbReference type="Google" id="ProtNLM"/>
    </source>
</evidence>
<dbReference type="Pfam" id="PF02535">
    <property type="entry name" value="Zip"/>
    <property type="match status" value="1"/>
</dbReference>
<name>A0A2H0E0C7_9BACT</name>
<comment type="subcellular location">
    <subcellularLocation>
        <location evidence="1">Membrane</location>
        <topology evidence="1">Multi-pass membrane protein</topology>
    </subcellularLocation>
</comment>
<dbReference type="PANTHER" id="PTHR12191:SF37">
    <property type="entry name" value="ZINC TRANSPORTER FOI"/>
    <property type="match status" value="1"/>
</dbReference>
<proteinExistence type="predicted"/>
<evidence type="ECO:0000256" key="2">
    <source>
        <dbReference type="ARBA" id="ARBA00022692"/>
    </source>
</evidence>
<dbReference type="GO" id="GO:0030003">
    <property type="term" value="P:intracellular monoatomic cation homeostasis"/>
    <property type="evidence" value="ECO:0007669"/>
    <property type="project" value="TreeGrafter"/>
</dbReference>
<evidence type="ECO:0000256" key="3">
    <source>
        <dbReference type="ARBA" id="ARBA00022989"/>
    </source>
</evidence>
<feature type="transmembrane region" description="Helical" evidence="5">
    <location>
        <begin position="40"/>
        <end position="59"/>
    </location>
</feature>
<keyword evidence="4 5" id="KW-0472">Membrane</keyword>
<evidence type="ECO:0000256" key="5">
    <source>
        <dbReference type="SAM" id="Phobius"/>
    </source>
</evidence>
<evidence type="ECO:0000313" key="6">
    <source>
        <dbReference type="EMBL" id="PIP87280.1"/>
    </source>
</evidence>